<gene>
    <name evidence="5" type="ORF">GP486_000116</name>
</gene>
<reference evidence="5" key="1">
    <citation type="submission" date="2021-03" db="EMBL/GenBank/DDBJ databases">
        <title>Comparative genomics and phylogenomic investigation of the class Geoglossomycetes provide insights into ecological specialization and systematics.</title>
        <authorList>
            <person name="Melie T."/>
            <person name="Pirro S."/>
            <person name="Miller A.N."/>
            <person name="Quandt A."/>
        </authorList>
    </citation>
    <scope>NUCLEOTIDE SEQUENCE</scope>
    <source>
        <strain evidence="5">CAQ_001_2017</strain>
    </source>
</reference>
<dbReference type="SUPFAM" id="SSF52540">
    <property type="entry name" value="P-loop containing nucleoside triphosphate hydrolases"/>
    <property type="match status" value="1"/>
</dbReference>
<evidence type="ECO:0000256" key="2">
    <source>
        <dbReference type="PROSITE-ProRule" id="PRU00339"/>
    </source>
</evidence>
<dbReference type="EMBL" id="JAGHQM010000005">
    <property type="protein sequence ID" value="KAH0566498.1"/>
    <property type="molecule type" value="Genomic_DNA"/>
</dbReference>
<dbReference type="SUPFAM" id="SSF48452">
    <property type="entry name" value="TPR-like"/>
    <property type="match status" value="1"/>
</dbReference>
<dbReference type="PANTHER" id="PTHR10039">
    <property type="entry name" value="AMELOGENIN"/>
    <property type="match status" value="1"/>
</dbReference>
<dbReference type="Pfam" id="PF17109">
    <property type="entry name" value="Goodbye"/>
    <property type="match status" value="1"/>
</dbReference>
<dbReference type="Proteomes" id="UP000750711">
    <property type="component" value="Unassembled WGS sequence"/>
</dbReference>
<feature type="domain" description="Nephrocystin 3-like N-terminal" evidence="4">
    <location>
        <begin position="304"/>
        <end position="468"/>
    </location>
</feature>
<accession>A0A9P8LJJ6</accession>
<evidence type="ECO:0000259" key="3">
    <source>
        <dbReference type="Pfam" id="PF17109"/>
    </source>
</evidence>
<dbReference type="InterPro" id="IPR056884">
    <property type="entry name" value="NPHP3-like_N"/>
</dbReference>
<dbReference type="PANTHER" id="PTHR10039:SF17">
    <property type="entry name" value="FUNGAL STAND N-TERMINAL GOODBYE DOMAIN-CONTAINING PROTEIN-RELATED"/>
    <property type="match status" value="1"/>
</dbReference>
<comment type="caution">
    <text evidence="5">The sequence shown here is derived from an EMBL/GenBank/DDBJ whole genome shotgun (WGS) entry which is preliminary data.</text>
</comment>
<dbReference type="SMART" id="SM00028">
    <property type="entry name" value="TPR"/>
    <property type="match status" value="2"/>
</dbReference>
<evidence type="ECO:0000259" key="4">
    <source>
        <dbReference type="Pfam" id="PF24883"/>
    </source>
</evidence>
<dbReference type="InterPro" id="IPR019734">
    <property type="entry name" value="TPR_rpt"/>
</dbReference>
<name>A0A9P8LJJ6_9PEZI</name>
<protein>
    <recommendedName>
        <fullName evidence="7">Fungal STAND N-terminal Goodbye domain-containing protein</fullName>
    </recommendedName>
</protein>
<keyword evidence="2" id="KW-0802">TPR repeat</keyword>
<proteinExistence type="predicted"/>
<dbReference type="InterPro" id="IPR011990">
    <property type="entry name" value="TPR-like_helical_dom_sf"/>
</dbReference>
<keyword evidence="1" id="KW-0677">Repeat</keyword>
<dbReference type="Gene3D" id="3.40.50.300">
    <property type="entry name" value="P-loop containing nucleotide triphosphate hydrolases"/>
    <property type="match status" value="1"/>
</dbReference>
<evidence type="ECO:0000256" key="1">
    <source>
        <dbReference type="ARBA" id="ARBA00022737"/>
    </source>
</evidence>
<evidence type="ECO:0000313" key="5">
    <source>
        <dbReference type="EMBL" id="KAH0566498.1"/>
    </source>
</evidence>
<dbReference type="InterPro" id="IPR027417">
    <property type="entry name" value="P-loop_NTPase"/>
</dbReference>
<dbReference type="InterPro" id="IPR031350">
    <property type="entry name" value="Goodbye_dom"/>
</dbReference>
<feature type="repeat" description="TPR" evidence="2">
    <location>
        <begin position="996"/>
        <end position="1029"/>
    </location>
</feature>
<evidence type="ECO:0000313" key="6">
    <source>
        <dbReference type="Proteomes" id="UP000750711"/>
    </source>
</evidence>
<dbReference type="Pfam" id="PF24883">
    <property type="entry name" value="NPHP3_N"/>
    <property type="match status" value="1"/>
</dbReference>
<organism evidence="5 6">
    <name type="scientific">Trichoglossum hirsutum</name>
    <dbReference type="NCBI Taxonomy" id="265104"/>
    <lineage>
        <taxon>Eukaryota</taxon>
        <taxon>Fungi</taxon>
        <taxon>Dikarya</taxon>
        <taxon>Ascomycota</taxon>
        <taxon>Pezizomycotina</taxon>
        <taxon>Geoglossomycetes</taxon>
        <taxon>Geoglossales</taxon>
        <taxon>Geoglossaceae</taxon>
        <taxon>Trichoglossum</taxon>
    </lineage>
</organism>
<dbReference type="PROSITE" id="PS50005">
    <property type="entry name" value="TPR"/>
    <property type="match status" value="1"/>
</dbReference>
<keyword evidence="6" id="KW-1185">Reference proteome</keyword>
<sequence>MQTVTGRLFLHLRSFLERHFIVKMADSYAFKELWDRALMDYLRSTDRVLQGQAVLQQLCTTEDLMAQIETSQGRFGDWRRKRHRILSILSNAMRPIEGFAKIAQNSLSATPLAPTSVVFGATLFLMESANGESKAYDRIEVLFGSLGEFMHRLEEYIKSEMNRSLQGKVVAILACLLEILGRSERIIKDGRFKKFMAVLSLGEDEKVKASFDRLSRLVEDEERLVVAVTYATGQRIEGKTDKIDRNTQMVEEKVNDVAASLKDATTERRKVEQNELLEHALCTPAHAKNCALFGEYSEDVLQNSGEWLLAEPAFQEWIDRKCPLLWVTGGPGTGKSFLSTVMISKLRVMYPQDPTRASVGYFYIKEHDQHLQDLSNILKSITLQIAAVDSVFRSHAISTSSTIEKIAGAKNMWQNLFLRFYGPGREIENTALVVIDGLDEAPPKVVKDLLRSLEDLSGFAQRQLRLCFAIFGRPELAEYMTPKLQRCMAHVEIGEKNEGDISAYVKKQMHEVLVVRQERKLKSKKAASKLARELHDKIMAKSDGMFFKVVLIMNQLYDKERVPSLFEAIEDTPPQLEKMIRRVLERLASNEDVSKDDLNEILTWVAYSKRPLAISELYSVLHQRSGKAYDALEGRLQGKFASLFKLSRIPGFGLRGEVTDSTDMGQDDSCSLDFDLSSDKDEPAYLSGDASPEKSKDAGESAEYEGISLEAFTNLTAIDVRFTHASIRDFLVKEGESNISGDYGGLGIGINTRTAELHLASTCLKNIFEWNAGNKGFNLIGYSIEYFMDHLLSIAASRISRKDKQPLIRQLYCLFHDEAWTRKLIDTAYYIHNKALHMWFADSKFSTSIRKDWLAYALEDEFNPEAYEWLQKAANSVKEFFRPLAMTAARMWLTKSGQDDQSYRWDQVFQVWILHCYLNMDENGEDKLKGLNLGTLNERRPPLSSPSQLQALADFAGIEKTQHWHTCFAWTLLRAGIIGEAVIHFNKALEIDDKSWKAMQGLSRCYVKQGEFSQAIDFLTKAIKLVPSGIEAVTESLNGDLTDITIARGDAGEAIRHSQERYAANPKNVDAIRDYIKALYAGSHYDQIVNVVQDVKKLETFGTSRDRLPMLLGGYLLYDEIGSALRARNRIELVQSTVDGLSQIHYFQDSPWVYRHVADFKFKYYDRTDDVMAMLEPVIQSKWKMNLSPEVQWGYGYCCKGAIDILSQIYYSNAVAAKVADGNPDCWISKLRALATHEDGNRDGSIVYRVNNASFLLGTWLRIYGNVENAAWKSYFRPSILEAVDMLGDEDPLNDRHAYATLGSTLLSAGDVPNALAALAVTLKSLEVSSCPSQMKWLKEINFGLWWTCDGPCNTLRTKYKGDVYKELHFCEECYDTCFCEDCVKLVKENKLPFRKCSSNHTFLQVFPIPEEARDVAARFEGVNTVVVQKEWLDGVRRDWS</sequence>
<feature type="domain" description="Fungal STAND N-terminal Goodbye" evidence="3">
    <location>
        <begin position="34"/>
        <end position="156"/>
    </location>
</feature>
<dbReference type="Gene3D" id="1.25.40.10">
    <property type="entry name" value="Tetratricopeptide repeat domain"/>
    <property type="match status" value="1"/>
</dbReference>
<evidence type="ECO:0008006" key="7">
    <source>
        <dbReference type="Google" id="ProtNLM"/>
    </source>
</evidence>